<keyword evidence="16" id="KW-1185">Reference proteome</keyword>
<evidence type="ECO:0000259" key="14">
    <source>
        <dbReference type="Pfam" id="PF01292"/>
    </source>
</evidence>
<sequence>MQWRNNQHRYGFVSIMLHWVAALTVFGLFALGYWMVGLGYYDTWYHRAPDIHKSIGMLLLALMVMRLIWRHVSPVPPPLPTHGLVTRRASKAGHLLLYFGLFAVMIAGYLISTADGVGVSVFGWFTVPASITGGSTQADVGGVIHKYAAWSLVIFAVLHGLAALKHHFIDRDRTLVRMLGR</sequence>
<feature type="domain" description="Cytochrome b561 bacterial/Ni-hydrogenase" evidence="14">
    <location>
        <begin position="9"/>
        <end position="180"/>
    </location>
</feature>
<organism evidence="15 16">
    <name type="scientific">Pseudomonas matsuisoli</name>
    <dbReference type="NCBI Taxonomy" id="1515666"/>
    <lineage>
        <taxon>Bacteria</taxon>
        <taxon>Pseudomonadati</taxon>
        <taxon>Pseudomonadota</taxon>
        <taxon>Gammaproteobacteria</taxon>
        <taxon>Pseudomonadales</taxon>
        <taxon>Pseudomonadaceae</taxon>
        <taxon>Pseudomonas</taxon>
    </lineage>
</organism>
<comment type="similarity">
    <text evidence="12">Belongs to the cytochrome b561 family.</text>
</comment>
<dbReference type="GO" id="GO:0005886">
    <property type="term" value="C:plasma membrane"/>
    <property type="evidence" value="ECO:0007669"/>
    <property type="project" value="UniProtKB-SubCell"/>
</dbReference>
<dbReference type="GO" id="GO:0009055">
    <property type="term" value="F:electron transfer activity"/>
    <property type="evidence" value="ECO:0007669"/>
    <property type="project" value="InterPro"/>
</dbReference>
<gene>
    <name evidence="15" type="ORF">GCM10009304_33620</name>
</gene>
<dbReference type="PANTHER" id="PTHR30529">
    <property type="entry name" value="CYTOCHROME B561"/>
    <property type="match status" value="1"/>
</dbReference>
<dbReference type="PANTHER" id="PTHR30529:SF1">
    <property type="entry name" value="CYTOCHROME B561 HOMOLOG 2"/>
    <property type="match status" value="1"/>
</dbReference>
<keyword evidence="6 13" id="KW-0812">Transmembrane</keyword>
<keyword evidence="9 13" id="KW-1133">Transmembrane helix</keyword>
<feature type="transmembrane region" description="Helical" evidence="13">
    <location>
        <begin position="147"/>
        <end position="164"/>
    </location>
</feature>
<dbReference type="GO" id="GO:0020037">
    <property type="term" value="F:heme binding"/>
    <property type="evidence" value="ECO:0007669"/>
    <property type="project" value="TreeGrafter"/>
</dbReference>
<keyword evidence="8" id="KW-0249">Electron transport</keyword>
<feature type="transmembrane region" description="Helical" evidence="13">
    <location>
        <begin position="95"/>
        <end position="127"/>
    </location>
</feature>
<dbReference type="GO" id="GO:0022904">
    <property type="term" value="P:respiratory electron transport chain"/>
    <property type="evidence" value="ECO:0007669"/>
    <property type="project" value="InterPro"/>
</dbReference>
<evidence type="ECO:0000256" key="8">
    <source>
        <dbReference type="ARBA" id="ARBA00022982"/>
    </source>
</evidence>
<evidence type="ECO:0000256" key="9">
    <source>
        <dbReference type="ARBA" id="ARBA00022989"/>
    </source>
</evidence>
<keyword evidence="10" id="KW-0408">Iron</keyword>
<evidence type="ECO:0000256" key="6">
    <source>
        <dbReference type="ARBA" id="ARBA00022692"/>
    </source>
</evidence>
<evidence type="ECO:0000256" key="3">
    <source>
        <dbReference type="ARBA" id="ARBA00022448"/>
    </source>
</evidence>
<evidence type="ECO:0000256" key="7">
    <source>
        <dbReference type="ARBA" id="ARBA00022723"/>
    </source>
</evidence>
<evidence type="ECO:0000256" key="11">
    <source>
        <dbReference type="ARBA" id="ARBA00023136"/>
    </source>
</evidence>
<dbReference type="Proteomes" id="UP000635983">
    <property type="component" value="Unassembled WGS sequence"/>
</dbReference>
<comment type="cofactor">
    <cofactor evidence="1">
        <name>heme b</name>
        <dbReference type="ChEBI" id="CHEBI:60344"/>
    </cofactor>
</comment>
<dbReference type="GO" id="GO:0046872">
    <property type="term" value="F:metal ion binding"/>
    <property type="evidence" value="ECO:0007669"/>
    <property type="project" value="UniProtKB-KW"/>
</dbReference>
<dbReference type="InterPro" id="IPR016174">
    <property type="entry name" value="Di-haem_cyt_TM"/>
</dbReference>
<dbReference type="SUPFAM" id="SSF81342">
    <property type="entry name" value="Transmembrane di-heme cytochromes"/>
    <property type="match status" value="1"/>
</dbReference>
<protein>
    <submittedName>
        <fullName evidence="15">Cytochrome b</fullName>
    </submittedName>
</protein>
<evidence type="ECO:0000256" key="10">
    <source>
        <dbReference type="ARBA" id="ARBA00023004"/>
    </source>
</evidence>
<evidence type="ECO:0000256" key="2">
    <source>
        <dbReference type="ARBA" id="ARBA00004651"/>
    </source>
</evidence>
<evidence type="ECO:0000256" key="12">
    <source>
        <dbReference type="ARBA" id="ARBA00037975"/>
    </source>
</evidence>
<dbReference type="InterPro" id="IPR052168">
    <property type="entry name" value="Cytochrome_b561_oxidase"/>
</dbReference>
<dbReference type="AlphaFoldDB" id="A0A917Q154"/>
<keyword evidence="11 13" id="KW-0472">Membrane</keyword>
<evidence type="ECO:0000256" key="5">
    <source>
        <dbReference type="ARBA" id="ARBA00022617"/>
    </source>
</evidence>
<evidence type="ECO:0000256" key="1">
    <source>
        <dbReference type="ARBA" id="ARBA00001970"/>
    </source>
</evidence>
<reference evidence="15" key="2">
    <citation type="submission" date="2020-09" db="EMBL/GenBank/DDBJ databases">
        <authorList>
            <person name="Sun Q."/>
            <person name="Ohkuma M."/>
        </authorList>
    </citation>
    <scope>NUCLEOTIDE SEQUENCE</scope>
    <source>
        <strain evidence="15">JCM 30078</strain>
    </source>
</reference>
<comment type="subcellular location">
    <subcellularLocation>
        <location evidence="2">Cell membrane</location>
        <topology evidence="2">Multi-pass membrane protein</topology>
    </subcellularLocation>
</comment>
<reference evidence="15" key="1">
    <citation type="journal article" date="2014" name="Int. J. Syst. Evol. Microbiol.">
        <title>Complete genome sequence of Corynebacterium casei LMG S-19264T (=DSM 44701T), isolated from a smear-ripened cheese.</title>
        <authorList>
            <consortium name="US DOE Joint Genome Institute (JGI-PGF)"/>
            <person name="Walter F."/>
            <person name="Albersmeier A."/>
            <person name="Kalinowski J."/>
            <person name="Ruckert C."/>
        </authorList>
    </citation>
    <scope>NUCLEOTIDE SEQUENCE</scope>
    <source>
        <strain evidence="15">JCM 30078</strain>
    </source>
</reference>
<keyword evidence="5" id="KW-0349">Heme</keyword>
<feature type="transmembrane region" description="Helical" evidence="13">
    <location>
        <begin position="12"/>
        <end position="36"/>
    </location>
</feature>
<keyword evidence="4" id="KW-1003">Cell membrane</keyword>
<comment type="caution">
    <text evidence="15">The sequence shown here is derived from an EMBL/GenBank/DDBJ whole genome shotgun (WGS) entry which is preliminary data.</text>
</comment>
<keyword evidence="7" id="KW-0479">Metal-binding</keyword>
<proteinExistence type="inferred from homology"/>
<evidence type="ECO:0000256" key="4">
    <source>
        <dbReference type="ARBA" id="ARBA00022475"/>
    </source>
</evidence>
<accession>A0A917Q154</accession>
<name>A0A917Q154_9PSED</name>
<dbReference type="EMBL" id="BMPO01000008">
    <property type="protein sequence ID" value="GGK04831.1"/>
    <property type="molecule type" value="Genomic_DNA"/>
</dbReference>
<evidence type="ECO:0000313" key="15">
    <source>
        <dbReference type="EMBL" id="GGK04831.1"/>
    </source>
</evidence>
<evidence type="ECO:0000313" key="16">
    <source>
        <dbReference type="Proteomes" id="UP000635983"/>
    </source>
</evidence>
<dbReference type="Pfam" id="PF01292">
    <property type="entry name" value="Ni_hydr_CYTB"/>
    <property type="match status" value="1"/>
</dbReference>
<keyword evidence="3" id="KW-0813">Transport</keyword>
<dbReference type="InterPro" id="IPR011577">
    <property type="entry name" value="Cyt_b561_bac/Ni-Hgenase"/>
</dbReference>
<dbReference type="RefSeq" id="WP_188984727.1">
    <property type="nucleotide sequence ID" value="NZ_BMPO01000008.1"/>
</dbReference>
<evidence type="ECO:0000256" key="13">
    <source>
        <dbReference type="SAM" id="Phobius"/>
    </source>
</evidence>